<reference evidence="7 8" key="1">
    <citation type="journal article" date="2017" name="Environ. Microbiol.">
        <title>Decay of the glycolytic pathway and adaptation to intranuclear parasitism within Enterocytozoonidae microsporidia.</title>
        <authorList>
            <person name="Wiredu Boakye D."/>
            <person name="Jaroenlak P."/>
            <person name="Prachumwat A."/>
            <person name="Williams T.A."/>
            <person name="Bateman K.S."/>
            <person name="Itsathitphaisarn O."/>
            <person name="Sritunyalucksana K."/>
            <person name="Paszkiewicz K.H."/>
            <person name="Moore K.A."/>
            <person name="Stentiford G.D."/>
            <person name="Williams B.A."/>
        </authorList>
    </citation>
    <scope>NUCLEOTIDE SEQUENCE [LARGE SCALE GENOMIC DNA]</scope>
    <source>
        <strain evidence="7 8">TH1</strain>
    </source>
</reference>
<protein>
    <submittedName>
        <fullName evidence="7">Triose phosphate transporter</fullName>
    </submittedName>
</protein>
<dbReference type="InterPro" id="IPR050186">
    <property type="entry name" value="TPT_transporter"/>
</dbReference>
<feature type="transmembrane region" description="Helical" evidence="5">
    <location>
        <begin position="57"/>
        <end position="77"/>
    </location>
</feature>
<organism evidence="7 8">
    <name type="scientific">Ecytonucleospora hepatopenaei</name>
    <dbReference type="NCBI Taxonomy" id="646526"/>
    <lineage>
        <taxon>Eukaryota</taxon>
        <taxon>Fungi</taxon>
        <taxon>Fungi incertae sedis</taxon>
        <taxon>Microsporidia</taxon>
        <taxon>Enterocytozoonidae</taxon>
        <taxon>Ecytonucleospora</taxon>
    </lineage>
</organism>
<dbReference type="GO" id="GO:0016020">
    <property type="term" value="C:membrane"/>
    <property type="evidence" value="ECO:0007669"/>
    <property type="project" value="UniProtKB-SubCell"/>
</dbReference>
<keyword evidence="2 5" id="KW-0812">Transmembrane</keyword>
<feature type="transmembrane region" description="Helical" evidence="5">
    <location>
        <begin position="298"/>
        <end position="314"/>
    </location>
</feature>
<dbReference type="Pfam" id="PF03151">
    <property type="entry name" value="TPT"/>
    <property type="match status" value="1"/>
</dbReference>
<feature type="transmembrane region" description="Helical" evidence="5">
    <location>
        <begin position="89"/>
        <end position="108"/>
    </location>
</feature>
<dbReference type="STRING" id="646526.A0A1W0E4V6"/>
<comment type="caution">
    <text evidence="7">The sequence shown here is derived from an EMBL/GenBank/DDBJ whole genome shotgun (WGS) entry which is preliminary data.</text>
</comment>
<evidence type="ECO:0000256" key="2">
    <source>
        <dbReference type="ARBA" id="ARBA00022692"/>
    </source>
</evidence>
<evidence type="ECO:0000259" key="6">
    <source>
        <dbReference type="Pfam" id="PF03151"/>
    </source>
</evidence>
<evidence type="ECO:0000313" key="7">
    <source>
        <dbReference type="EMBL" id="OQS54266.1"/>
    </source>
</evidence>
<evidence type="ECO:0000256" key="4">
    <source>
        <dbReference type="ARBA" id="ARBA00023136"/>
    </source>
</evidence>
<proteinExistence type="predicted"/>
<evidence type="ECO:0000256" key="5">
    <source>
        <dbReference type="SAM" id="Phobius"/>
    </source>
</evidence>
<dbReference type="EMBL" id="MNPJ01000021">
    <property type="protein sequence ID" value="OQS54266.1"/>
    <property type="molecule type" value="Genomic_DNA"/>
</dbReference>
<dbReference type="Proteomes" id="UP000192758">
    <property type="component" value="Unassembled WGS sequence"/>
</dbReference>
<comment type="subcellular location">
    <subcellularLocation>
        <location evidence="1">Membrane</location>
        <topology evidence="1">Multi-pass membrane protein</topology>
    </subcellularLocation>
</comment>
<feature type="transmembrane region" description="Helical" evidence="5">
    <location>
        <begin position="114"/>
        <end position="134"/>
    </location>
</feature>
<evidence type="ECO:0000313" key="8">
    <source>
        <dbReference type="Proteomes" id="UP000192758"/>
    </source>
</evidence>
<accession>A0A1W0E4V6</accession>
<feature type="domain" description="Sugar phosphate transporter" evidence="6">
    <location>
        <begin position="23"/>
        <end position="312"/>
    </location>
</feature>
<dbReference type="InterPro" id="IPR037185">
    <property type="entry name" value="EmrE-like"/>
</dbReference>
<feature type="transmembrane region" description="Helical" evidence="5">
    <location>
        <begin position="197"/>
        <end position="217"/>
    </location>
</feature>
<dbReference type="InterPro" id="IPR004853">
    <property type="entry name" value="Sugar_P_trans_dom"/>
</dbReference>
<evidence type="ECO:0000256" key="3">
    <source>
        <dbReference type="ARBA" id="ARBA00022989"/>
    </source>
</evidence>
<keyword evidence="4 5" id="KW-0472">Membrane</keyword>
<dbReference type="AlphaFoldDB" id="A0A1W0E4V6"/>
<dbReference type="OrthoDB" id="18894at2759"/>
<keyword evidence="8" id="KW-1185">Reference proteome</keyword>
<dbReference type="SUPFAM" id="SSF103481">
    <property type="entry name" value="Multidrug resistance efflux transporter EmrE"/>
    <property type="match status" value="1"/>
</dbReference>
<evidence type="ECO:0000256" key="1">
    <source>
        <dbReference type="ARBA" id="ARBA00004141"/>
    </source>
</evidence>
<name>A0A1W0E4V6_9MICR</name>
<feature type="transmembrane region" description="Helical" evidence="5">
    <location>
        <begin position="141"/>
        <end position="157"/>
    </location>
</feature>
<feature type="transmembrane region" description="Helical" evidence="5">
    <location>
        <begin position="267"/>
        <end position="286"/>
    </location>
</feature>
<sequence>MHIGYYMHMEKNKFKSDLLRTTKLLTYILVYYALCITLSFITKYFISEQGYNFRFPIFKSAITNMCHFLGALAILIYRGENRKYEQPQQTLACAVIGSVDIGIGIHILRQVDLAFYTIIKSATPVFILLSGFVLGTEKVSFFTLLSILLIAFGTYLVTVKPIPTNNMDIYLLVGSAIVSGFRWSFIQFILSKKKSNVYIAIRDLCLPTSLLLFVYAFKVYGVREILESSFFDTYRHTLVTMTIISILGFASLAVLVCELVIVKKTSVLFLSISAVIKELIIVGVSITRGDTCMTKLNYLGIVISILGILLYNGVKYKKI</sequence>
<feature type="transmembrane region" description="Helical" evidence="5">
    <location>
        <begin position="237"/>
        <end position="260"/>
    </location>
</feature>
<dbReference type="VEuPathDB" id="MicrosporidiaDB:EHP00_1847"/>
<gene>
    <name evidence="7" type="ORF">EHP00_1847</name>
</gene>
<keyword evidence="3 5" id="KW-1133">Transmembrane helix</keyword>
<feature type="transmembrane region" description="Helical" evidence="5">
    <location>
        <begin position="24"/>
        <end position="45"/>
    </location>
</feature>
<feature type="transmembrane region" description="Helical" evidence="5">
    <location>
        <begin position="169"/>
        <end position="190"/>
    </location>
</feature>
<dbReference type="PANTHER" id="PTHR11132">
    <property type="entry name" value="SOLUTE CARRIER FAMILY 35"/>
    <property type="match status" value="1"/>
</dbReference>